<dbReference type="EMBL" id="JABXWD010000372">
    <property type="protein sequence ID" value="MBV6342892.1"/>
    <property type="molecule type" value="Genomic_DNA"/>
</dbReference>
<feature type="chain" id="PRO_5046582760" description="Carboxypeptidase regulatory-like domain-containing protein" evidence="2">
    <location>
        <begin position="25"/>
        <end position="230"/>
    </location>
</feature>
<dbReference type="Proteomes" id="UP001196980">
    <property type="component" value="Unassembled WGS sequence"/>
</dbReference>
<feature type="transmembrane region" description="Helical" evidence="1">
    <location>
        <begin position="151"/>
        <end position="168"/>
    </location>
</feature>
<proteinExistence type="predicted"/>
<evidence type="ECO:0008006" key="5">
    <source>
        <dbReference type="Google" id="ProtNLM"/>
    </source>
</evidence>
<feature type="transmembrane region" description="Helical" evidence="1">
    <location>
        <begin position="127"/>
        <end position="146"/>
    </location>
</feature>
<dbReference type="RefSeq" id="WP_218253504.1">
    <property type="nucleotide sequence ID" value="NZ_JABXWD010000372.1"/>
</dbReference>
<comment type="caution">
    <text evidence="3">The sequence shown here is derived from an EMBL/GenBank/DDBJ whole genome shotgun (WGS) entry which is preliminary data.</text>
</comment>
<evidence type="ECO:0000313" key="4">
    <source>
        <dbReference type="Proteomes" id="UP001196980"/>
    </source>
</evidence>
<feature type="signal peptide" evidence="2">
    <location>
        <begin position="1"/>
        <end position="24"/>
    </location>
</feature>
<keyword evidence="4" id="KW-1185">Reference proteome</keyword>
<keyword evidence="2" id="KW-0732">Signal</keyword>
<evidence type="ECO:0000313" key="3">
    <source>
        <dbReference type="EMBL" id="MBV6342892.1"/>
    </source>
</evidence>
<protein>
    <recommendedName>
        <fullName evidence="5">Carboxypeptidase regulatory-like domain-containing protein</fullName>
    </recommendedName>
</protein>
<gene>
    <name evidence="3" type="ORF">HWQ67_14995</name>
</gene>
<reference evidence="3 4" key="1">
    <citation type="journal article" date="2020" name="J Geophys Res Biogeosci">
        <title>Magnetotaxis as an Adaptation to Enable Bacterial Shuttling of Microbial Sulfur and Sulfur Cycling Across Aquatic Oxic#Anoxic Interfaces.</title>
        <authorList>
            <person name="Li J."/>
            <person name="Liu P."/>
            <person name="Wang J."/>
            <person name="Roberts A.P."/>
            <person name="Pan Y."/>
        </authorList>
    </citation>
    <scope>NUCLEOTIDE SEQUENCE [LARGE SCALE GENOMIC DNA]</scope>
    <source>
        <strain evidence="3 4">MYR-1_YQ</strain>
    </source>
</reference>
<accession>A0ABS6S2M4</accession>
<organism evidence="3 4">
    <name type="scientific">Candidatus Magnetobacterium casense</name>
    <dbReference type="NCBI Taxonomy" id="1455061"/>
    <lineage>
        <taxon>Bacteria</taxon>
        <taxon>Pseudomonadati</taxon>
        <taxon>Nitrospirota</taxon>
        <taxon>Thermodesulfovibrionia</taxon>
        <taxon>Thermodesulfovibrionales</taxon>
        <taxon>Candidatus Magnetobacteriaceae</taxon>
        <taxon>Candidatus Magnetobacterium</taxon>
    </lineage>
</organism>
<keyword evidence="1" id="KW-0472">Membrane</keyword>
<name>A0ABS6S2M4_9BACT</name>
<keyword evidence="1" id="KW-0812">Transmembrane</keyword>
<keyword evidence="1" id="KW-1133">Transmembrane helix</keyword>
<feature type="non-terminal residue" evidence="3">
    <location>
        <position position="230"/>
    </location>
</feature>
<feature type="transmembrane region" description="Helical" evidence="1">
    <location>
        <begin position="174"/>
        <end position="193"/>
    </location>
</feature>
<evidence type="ECO:0000256" key="2">
    <source>
        <dbReference type="SAM" id="SignalP"/>
    </source>
</evidence>
<evidence type="ECO:0000256" key="1">
    <source>
        <dbReference type="SAM" id="Phobius"/>
    </source>
</evidence>
<sequence length="230" mass="25254">MNRFNLFLFFLLLLTIILPPMAMADGIASAQYEPGEDGTIYAQVLSATGSPVATATVTYTMRNGAGAIVQSGTLTYVAGSNGMYSVDFTAPNDEGIYSIEYVSASPTLYGATDIQVKSTPSWWEDSIMFVAFVLLALGMMVAGYFLRHSPLVFASGIVWVIFAIWAYQERSGVTDIYFLVFWLGILMAIIAWIEGAVMPRDRDMIYNHDDNDIAKAVDDIDGEPDSWDSL</sequence>